<evidence type="ECO:0000313" key="2">
    <source>
        <dbReference type="EMBL" id="WAQ93663.1"/>
    </source>
</evidence>
<dbReference type="EMBL" id="CP111012">
    <property type="protein sequence ID" value="WAQ93663.1"/>
    <property type="molecule type" value="Genomic_DNA"/>
</dbReference>
<accession>A0ABY7D8Q3</accession>
<protein>
    <submittedName>
        <fullName evidence="2">Uncharacterized protein</fullName>
    </submittedName>
</protein>
<sequence length="80" mass="8747">MSPQCIGETPYTGKSRKLPQRLKRGERLGKPGLCDDTNVGNTTRRNDLASLKSANNLIPCLPLLREMASMTANAKLALHL</sequence>
<reference evidence="2" key="1">
    <citation type="submission" date="2022-11" db="EMBL/GenBank/DDBJ databases">
        <title>Centuries of genome instability and evolution in soft-shell clam transmissible cancer (bioRxiv).</title>
        <authorList>
            <person name="Hart S.F.M."/>
            <person name="Yonemitsu M.A."/>
            <person name="Giersch R.M."/>
            <person name="Beal B.F."/>
            <person name="Arriagada G."/>
            <person name="Davis B.W."/>
            <person name="Ostrander E.A."/>
            <person name="Goff S.P."/>
            <person name="Metzger M.J."/>
        </authorList>
    </citation>
    <scope>NUCLEOTIDE SEQUENCE</scope>
    <source>
        <strain evidence="2">MELC-2E11</strain>
        <tissue evidence="2">Siphon/mantle</tissue>
    </source>
</reference>
<feature type="region of interest" description="Disordered" evidence="1">
    <location>
        <begin position="1"/>
        <end position="39"/>
    </location>
</feature>
<gene>
    <name evidence="2" type="ORF">MAR_006134</name>
</gene>
<name>A0ABY7D8Q3_MYAAR</name>
<keyword evidence="3" id="KW-1185">Reference proteome</keyword>
<dbReference type="Proteomes" id="UP001164746">
    <property type="component" value="Chromosome 1"/>
</dbReference>
<evidence type="ECO:0000313" key="3">
    <source>
        <dbReference type="Proteomes" id="UP001164746"/>
    </source>
</evidence>
<proteinExistence type="predicted"/>
<organism evidence="2 3">
    <name type="scientific">Mya arenaria</name>
    <name type="common">Soft-shell clam</name>
    <dbReference type="NCBI Taxonomy" id="6604"/>
    <lineage>
        <taxon>Eukaryota</taxon>
        <taxon>Metazoa</taxon>
        <taxon>Spiralia</taxon>
        <taxon>Lophotrochozoa</taxon>
        <taxon>Mollusca</taxon>
        <taxon>Bivalvia</taxon>
        <taxon>Autobranchia</taxon>
        <taxon>Heteroconchia</taxon>
        <taxon>Euheterodonta</taxon>
        <taxon>Imparidentia</taxon>
        <taxon>Neoheterodontei</taxon>
        <taxon>Myida</taxon>
        <taxon>Myoidea</taxon>
        <taxon>Myidae</taxon>
        <taxon>Mya</taxon>
    </lineage>
</organism>
<evidence type="ECO:0000256" key="1">
    <source>
        <dbReference type="SAM" id="MobiDB-lite"/>
    </source>
</evidence>